<dbReference type="EMBL" id="UINC01039966">
    <property type="protein sequence ID" value="SVB39198.1"/>
    <property type="molecule type" value="Genomic_DNA"/>
</dbReference>
<evidence type="ECO:0000256" key="4">
    <source>
        <dbReference type="SAM" id="MobiDB-lite"/>
    </source>
</evidence>
<keyword evidence="2" id="KW-0812">Transmembrane</keyword>
<dbReference type="InterPro" id="IPR051544">
    <property type="entry name" value="TPS_OM_transporter"/>
</dbReference>
<dbReference type="Gene3D" id="2.40.160.50">
    <property type="entry name" value="membrane protein fhac: a member of the omp85/tpsb transporter family"/>
    <property type="match status" value="1"/>
</dbReference>
<sequence length="502" mass="56296">MYRCGISFFGVRRWTLLAFISIFVMASVMFHALTPIALAQVPLEGQSEIIEKSLRQSLPKELPPKPKTPKITNENKPLPRKTPASAAKFFIKKIKLIGNTVISNKRLMPLIDLEEGKDVNMSMLNAIADEIAAVYATEGYLLVRVFVPNQEVKDATVEMVISEGKINKVFVVGNKKLSTKKFQQRMKMVQEEPVLREQTLERVLLELNELMGVKVRAVLKPGDLPGTSDLVMDVTESRPYTFSFDSDNFGSRYTGPVRFGLSMTYANIFTLGDQFATRWSRTEYGQDAYTPFYTVPINSYGTRMKLSYTFLENELKDSLEYLAAGGSFTSVGLEFSHLLHKSQKASFSVRTGLDLKSFENEAQGTNTTKDNLMNVSLGFEGNLSDSFLGRTFYDLNFELGLREGDSSRGLISRAGGHGKNFTMGINVTRLQSAKILNSYFILKFQGQTNETRALSSYLMGIGGMGSVRGYPISAYQGDKGYNLSAEYTVPFPWQVKWHRNFP</sequence>
<dbReference type="GO" id="GO:0098046">
    <property type="term" value="C:type V protein secretion system complex"/>
    <property type="evidence" value="ECO:0007669"/>
    <property type="project" value="TreeGrafter"/>
</dbReference>
<evidence type="ECO:0000256" key="2">
    <source>
        <dbReference type="ARBA" id="ARBA00022692"/>
    </source>
</evidence>
<evidence type="ECO:0000259" key="6">
    <source>
        <dbReference type="Pfam" id="PF08479"/>
    </source>
</evidence>
<keyword evidence="3" id="KW-0998">Cell outer membrane</keyword>
<evidence type="ECO:0008006" key="8">
    <source>
        <dbReference type="Google" id="ProtNLM"/>
    </source>
</evidence>
<dbReference type="GO" id="GO:0046819">
    <property type="term" value="P:protein secretion by the type V secretion system"/>
    <property type="evidence" value="ECO:0007669"/>
    <property type="project" value="TreeGrafter"/>
</dbReference>
<evidence type="ECO:0000313" key="7">
    <source>
        <dbReference type="EMBL" id="SVB39198.1"/>
    </source>
</evidence>
<dbReference type="InterPro" id="IPR013686">
    <property type="entry name" value="Polypept-transport_assoc_ShlB"/>
</dbReference>
<dbReference type="GO" id="GO:0008320">
    <property type="term" value="F:protein transmembrane transporter activity"/>
    <property type="evidence" value="ECO:0007669"/>
    <property type="project" value="TreeGrafter"/>
</dbReference>
<dbReference type="AlphaFoldDB" id="A0A382DLC4"/>
<gene>
    <name evidence="7" type="ORF">METZ01_LOCUS192052</name>
</gene>
<feature type="region of interest" description="Disordered" evidence="4">
    <location>
        <begin position="59"/>
        <end position="81"/>
    </location>
</feature>
<dbReference type="Pfam" id="PF08479">
    <property type="entry name" value="POTRA_2"/>
    <property type="match status" value="1"/>
</dbReference>
<feature type="domain" description="Polypeptide-transport-associated ShlB-type" evidence="6">
    <location>
        <begin position="89"/>
        <end position="164"/>
    </location>
</feature>
<protein>
    <recommendedName>
        <fullName evidence="8">POTRA domain-containing protein</fullName>
    </recommendedName>
</protein>
<dbReference type="Pfam" id="PF03865">
    <property type="entry name" value="ShlB"/>
    <property type="match status" value="1"/>
</dbReference>
<dbReference type="PANTHER" id="PTHR34597">
    <property type="entry name" value="SLR1661 PROTEIN"/>
    <property type="match status" value="1"/>
</dbReference>
<reference evidence="7" key="1">
    <citation type="submission" date="2018-05" db="EMBL/GenBank/DDBJ databases">
        <authorList>
            <person name="Lanie J.A."/>
            <person name="Ng W.-L."/>
            <person name="Kazmierczak K.M."/>
            <person name="Andrzejewski T.M."/>
            <person name="Davidsen T.M."/>
            <person name="Wayne K.J."/>
            <person name="Tettelin H."/>
            <person name="Glass J.I."/>
            <person name="Rusch D."/>
            <person name="Podicherti R."/>
            <person name="Tsui H.-C.T."/>
            <person name="Winkler M.E."/>
        </authorList>
    </citation>
    <scope>NUCLEOTIDE SEQUENCE</scope>
</reference>
<feature type="domain" description="Haemolysin activator HlyB C-terminal" evidence="5">
    <location>
        <begin position="226"/>
        <end position="491"/>
    </location>
</feature>
<dbReference type="Gene3D" id="3.10.20.310">
    <property type="entry name" value="membrane protein fhac"/>
    <property type="match status" value="1"/>
</dbReference>
<name>A0A382DLC4_9ZZZZ</name>
<dbReference type="PANTHER" id="PTHR34597:SF1">
    <property type="entry name" value="HEME_HEMOPEXIN TRANSPORTER PROTEIN HUXB"/>
    <property type="match status" value="1"/>
</dbReference>
<organism evidence="7">
    <name type="scientific">marine metagenome</name>
    <dbReference type="NCBI Taxonomy" id="408172"/>
    <lineage>
        <taxon>unclassified sequences</taxon>
        <taxon>metagenomes</taxon>
        <taxon>ecological metagenomes</taxon>
    </lineage>
</organism>
<keyword evidence="1" id="KW-1134">Transmembrane beta strand</keyword>
<feature type="non-terminal residue" evidence="7">
    <location>
        <position position="502"/>
    </location>
</feature>
<proteinExistence type="predicted"/>
<evidence type="ECO:0000256" key="3">
    <source>
        <dbReference type="ARBA" id="ARBA00023237"/>
    </source>
</evidence>
<evidence type="ECO:0000256" key="1">
    <source>
        <dbReference type="ARBA" id="ARBA00022452"/>
    </source>
</evidence>
<dbReference type="InterPro" id="IPR005565">
    <property type="entry name" value="Hemolysn_activator_HlyB_C"/>
</dbReference>
<keyword evidence="1" id="KW-0472">Membrane</keyword>
<accession>A0A382DLC4</accession>
<evidence type="ECO:0000259" key="5">
    <source>
        <dbReference type="Pfam" id="PF03865"/>
    </source>
</evidence>